<feature type="domain" description="C2H2-type" evidence="11">
    <location>
        <begin position="70"/>
        <end position="99"/>
    </location>
</feature>
<evidence type="ECO:0000313" key="12">
    <source>
        <dbReference type="EMBL" id="KAF5312300.1"/>
    </source>
</evidence>
<keyword evidence="5 9" id="KW-0863">Zinc-finger</keyword>
<dbReference type="PANTHER" id="PTHR47257:SF1">
    <property type="entry name" value="PH-RESPONSE TRANSCRIPTION FACTOR PACC_RIM101"/>
    <property type="match status" value="1"/>
</dbReference>
<dbReference type="GO" id="GO:0045944">
    <property type="term" value="P:positive regulation of transcription by RNA polymerase II"/>
    <property type="evidence" value="ECO:0007669"/>
    <property type="project" value="TreeGrafter"/>
</dbReference>
<keyword evidence="3" id="KW-0479">Metal-binding</keyword>
<feature type="domain" description="C2H2-type" evidence="11">
    <location>
        <begin position="34"/>
        <end position="64"/>
    </location>
</feature>
<evidence type="ECO:0000256" key="9">
    <source>
        <dbReference type="PROSITE-ProRule" id="PRU00042"/>
    </source>
</evidence>
<dbReference type="AlphaFoldDB" id="A0A8H5AWP6"/>
<organism evidence="12 13">
    <name type="scientific">Psilocybe cf. subviscida</name>
    <dbReference type="NCBI Taxonomy" id="2480587"/>
    <lineage>
        <taxon>Eukaryota</taxon>
        <taxon>Fungi</taxon>
        <taxon>Dikarya</taxon>
        <taxon>Basidiomycota</taxon>
        <taxon>Agaricomycotina</taxon>
        <taxon>Agaricomycetes</taxon>
        <taxon>Agaricomycetidae</taxon>
        <taxon>Agaricales</taxon>
        <taxon>Agaricineae</taxon>
        <taxon>Strophariaceae</taxon>
        <taxon>Psilocybe</taxon>
    </lineage>
</organism>
<sequence>MTSALFHPTKSAMDLPPSPSLSAKPISPPPEHAHRCLWQDCTQAFIDPETLYNHLCNDHIGRKSTNNLCLTCKWKDCGTTCAKRDHITSHLRVHTPLKPHVCEICKKSFKRPQDLKKHEKIHTEEHHQQHKHSKAITVVDPAYVSRVRGDSAGRSMDPKQQDTKPLHRNSAPRAPSHSSAASDAHPFALLPTPSPELGHPSAHHHHQMGSPHDLFIPQQHHQHNPAWDLPPSVSTGSKRGHDYGVDDFFTDMKKRRVNPSYDPRMAERLNSLAYQQNAGHHSIPNNNNSSPFNPRSVSVDIRTPEELAAVNQFLVALGRDVSGSGRSQANFSPTDNYFDPSNLSQLGLTGMPGMPPTGSPYPDQYHQPSYTGYPSSRSHSSMQYSGSGMYGMAGEPSMGYNSSNDYSSQSSRRSSKQYPFNSNQHYHHPTPPLESGSPHSSVSTPVTTTPPQVPMSMPDAFDMMRPARGAPVVAQLAPHDYYGKTMRQMVPLKSVPTLPRPERTASSVELRLPLSMQRAAGASSSSSSNARAGPSSPVTISSRIQSPSASSKLSSKPGSLYPLLTSGDVQYKLPPLNRNFRSPSPESRASTPSSTDSSPHTRTQTLPSIHALAAGARSGERSPVNMSMDIASDETLVRRVRGIELEHGRGEGIPADERRRHAKLIMDLLVSINKDFKNRWQPRSRDVEMAAV</sequence>
<comment type="caution">
    <text evidence="12">The sequence shown here is derived from an EMBL/GenBank/DDBJ whole genome shotgun (WGS) entry which is preliminary data.</text>
</comment>
<dbReference type="PANTHER" id="PTHR47257">
    <property type="entry name" value="PH-RESPONSE TRANSCRIPTION FACTOR PACC/RIM101"/>
    <property type="match status" value="1"/>
</dbReference>
<feature type="region of interest" description="Disordered" evidence="10">
    <location>
        <begin position="493"/>
        <end position="512"/>
    </location>
</feature>
<feature type="region of interest" description="Disordered" evidence="10">
    <location>
        <begin position="1"/>
        <end position="27"/>
    </location>
</feature>
<accession>A0A8H5AWP6</accession>
<protein>
    <recommendedName>
        <fullName evidence="11">C2H2-type domain-containing protein</fullName>
    </recommendedName>
</protein>
<feature type="region of interest" description="Disordered" evidence="10">
    <location>
        <begin position="322"/>
        <end position="388"/>
    </location>
</feature>
<dbReference type="PROSITE" id="PS00028">
    <property type="entry name" value="ZINC_FINGER_C2H2_1"/>
    <property type="match status" value="3"/>
</dbReference>
<evidence type="ECO:0000256" key="1">
    <source>
        <dbReference type="ARBA" id="ARBA00004123"/>
    </source>
</evidence>
<feature type="compositionally biased region" description="Basic and acidic residues" evidence="10">
    <location>
        <begin position="115"/>
        <end position="127"/>
    </location>
</feature>
<dbReference type="GO" id="GO:0008270">
    <property type="term" value="F:zinc ion binding"/>
    <property type="evidence" value="ECO:0007669"/>
    <property type="project" value="UniProtKB-KW"/>
</dbReference>
<feature type="compositionally biased region" description="Polar residues" evidence="10">
    <location>
        <begin position="324"/>
        <end position="345"/>
    </location>
</feature>
<evidence type="ECO:0000313" key="13">
    <source>
        <dbReference type="Proteomes" id="UP000567179"/>
    </source>
</evidence>
<dbReference type="OrthoDB" id="6155966at2759"/>
<keyword evidence="6" id="KW-0862">Zinc</keyword>
<feature type="region of interest" description="Disordered" evidence="10">
    <location>
        <begin position="517"/>
        <end position="557"/>
    </location>
</feature>
<comment type="subcellular location">
    <subcellularLocation>
        <location evidence="1">Nucleus</location>
    </subcellularLocation>
</comment>
<dbReference type="PROSITE" id="PS50157">
    <property type="entry name" value="ZINC_FINGER_C2H2_2"/>
    <property type="match status" value="3"/>
</dbReference>
<evidence type="ECO:0000256" key="5">
    <source>
        <dbReference type="ARBA" id="ARBA00022771"/>
    </source>
</evidence>
<feature type="compositionally biased region" description="Low complexity" evidence="10">
    <location>
        <begin position="587"/>
        <end position="603"/>
    </location>
</feature>
<evidence type="ECO:0000256" key="4">
    <source>
        <dbReference type="ARBA" id="ARBA00022737"/>
    </source>
</evidence>
<dbReference type="GO" id="GO:0005634">
    <property type="term" value="C:nucleus"/>
    <property type="evidence" value="ECO:0007669"/>
    <property type="project" value="UniProtKB-SubCell"/>
</dbReference>
<feature type="domain" description="C2H2-type" evidence="11">
    <location>
        <begin position="100"/>
        <end position="127"/>
    </location>
</feature>
<feature type="compositionally biased region" description="Low complexity" evidence="10">
    <location>
        <begin position="435"/>
        <end position="458"/>
    </location>
</feature>
<reference evidence="12 13" key="1">
    <citation type="journal article" date="2020" name="ISME J.">
        <title>Uncovering the hidden diversity of litter-decomposition mechanisms in mushroom-forming fungi.</title>
        <authorList>
            <person name="Floudas D."/>
            <person name="Bentzer J."/>
            <person name="Ahren D."/>
            <person name="Johansson T."/>
            <person name="Persson P."/>
            <person name="Tunlid A."/>
        </authorList>
    </citation>
    <scope>NUCLEOTIDE SEQUENCE [LARGE SCALE GENOMIC DNA]</scope>
    <source>
        <strain evidence="12 13">CBS 101986</strain>
    </source>
</reference>
<dbReference type="Pfam" id="PF00096">
    <property type="entry name" value="zf-C2H2"/>
    <property type="match status" value="1"/>
</dbReference>
<keyword evidence="13" id="KW-1185">Reference proteome</keyword>
<feature type="region of interest" description="Disordered" evidence="10">
    <location>
        <begin position="572"/>
        <end position="605"/>
    </location>
</feature>
<keyword evidence="4" id="KW-0677">Repeat</keyword>
<feature type="region of interest" description="Disordered" evidence="10">
    <location>
        <begin position="115"/>
        <end position="246"/>
    </location>
</feature>
<proteinExistence type="inferred from homology"/>
<keyword evidence="7" id="KW-0539">Nucleus</keyword>
<dbReference type="InterPro" id="IPR013087">
    <property type="entry name" value="Znf_C2H2_type"/>
</dbReference>
<evidence type="ECO:0000256" key="10">
    <source>
        <dbReference type="SAM" id="MobiDB-lite"/>
    </source>
</evidence>
<feature type="compositionally biased region" description="Low complexity" evidence="10">
    <location>
        <begin position="373"/>
        <end position="388"/>
    </location>
</feature>
<dbReference type="EMBL" id="JAACJJ010000056">
    <property type="protein sequence ID" value="KAF5312300.1"/>
    <property type="molecule type" value="Genomic_DNA"/>
</dbReference>
<feature type="region of interest" description="Disordered" evidence="10">
    <location>
        <begin position="400"/>
        <end position="458"/>
    </location>
</feature>
<feature type="compositionally biased region" description="Low complexity" evidence="10">
    <location>
        <begin position="171"/>
        <end position="186"/>
    </location>
</feature>
<dbReference type="InterPro" id="IPR050806">
    <property type="entry name" value="pacC/RIM101"/>
</dbReference>
<name>A0A8H5AWP6_9AGAR</name>
<feature type="compositionally biased region" description="Low complexity" evidence="10">
    <location>
        <begin position="400"/>
        <end position="412"/>
    </location>
</feature>
<keyword evidence="2" id="KW-0678">Repressor</keyword>
<dbReference type="Proteomes" id="UP000567179">
    <property type="component" value="Unassembled WGS sequence"/>
</dbReference>
<dbReference type="SUPFAM" id="SSF57667">
    <property type="entry name" value="beta-beta-alpha zinc fingers"/>
    <property type="match status" value="2"/>
</dbReference>
<dbReference type="SMART" id="SM00355">
    <property type="entry name" value="ZnF_C2H2"/>
    <property type="match status" value="3"/>
</dbReference>
<feature type="compositionally biased region" description="Basic and acidic residues" evidence="10">
    <location>
        <begin position="147"/>
        <end position="165"/>
    </location>
</feature>
<evidence type="ECO:0000256" key="8">
    <source>
        <dbReference type="ARBA" id="ARBA00038089"/>
    </source>
</evidence>
<evidence type="ECO:0000256" key="6">
    <source>
        <dbReference type="ARBA" id="ARBA00022833"/>
    </source>
</evidence>
<dbReference type="Gene3D" id="3.30.160.60">
    <property type="entry name" value="Classic Zinc Finger"/>
    <property type="match status" value="2"/>
</dbReference>
<gene>
    <name evidence="12" type="ORF">D9619_002926</name>
</gene>
<evidence type="ECO:0000256" key="2">
    <source>
        <dbReference type="ARBA" id="ARBA00022491"/>
    </source>
</evidence>
<dbReference type="InterPro" id="IPR036236">
    <property type="entry name" value="Znf_C2H2_sf"/>
</dbReference>
<evidence type="ECO:0000256" key="7">
    <source>
        <dbReference type="ARBA" id="ARBA00023242"/>
    </source>
</evidence>
<evidence type="ECO:0000259" key="11">
    <source>
        <dbReference type="PROSITE" id="PS50157"/>
    </source>
</evidence>
<feature type="compositionally biased region" description="Low complexity" evidence="10">
    <location>
        <begin position="518"/>
        <end position="557"/>
    </location>
</feature>
<comment type="similarity">
    <text evidence="8">Belongs to the pacC/RIM101 family.</text>
</comment>
<evidence type="ECO:0000256" key="3">
    <source>
        <dbReference type="ARBA" id="ARBA00022723"/>
    </source>
</evidence>
<dbReference type="FunFam" id="3.30.160.60:FF:002343">
    <property type="entry name" value="Zinc finger protein 33A"/>
    <property type="match status" value="1"/>
</dbReference>